<organism evidence="10 11">
    <name type="scientific">Salix brachista</name>
    <dbReference type="NCBI Taxonomy" id="2182728"/>
    <lineage>
        <taxon>Eukaryota</taxon>
        <taxon>Viridiplantae</taxon>
        <taxon>Streptophyta</taxon>
        <taxon>Embryophyta</taxon>
        <taxon>Tracheophyta</taxon>
        <taxon>Spermatophyta</taxon>
        <taxon>Magnoliopsida</taxon>
        <taxon>eudicotyledons</taxon>
        <taxon>Gunneridae</taxon>
        <taxon>Pentapetalae</taxon>
        <taxon>rosids</taxon>
        <taxon>fabids</taxon>
        <taxon>Malpighiales</taxon>
        <taxon>Salicaceae</taxon>
        <taxon>Saliceae</taxon>
        <taxon>Salix</taxon>
    </lineage>
</organism>
<dbReference type="InterPro" id="IPR006501">
    <property type="entry name" value="Pectinesterase_inhib_dom"/>
</dbReference>
<keyword evidence="3" id="KW-0964">Secreted</keyword>
<dbReference type="InterPro" id="IPR035513">
    <property type="entry name" value="Invertase/methylesterase_inhib"/>
</dbReference>
<evidence type="ECO:0000313" key="10">
    <source>
        <dbReference type="EMBL" id="KAB5525358.1"/>
    </source>
</evidence>
<accession>A0A5N5K1I6</accession>
<keyword evidence="4 8" id="KW-0732">Signal</keyword>
<dbReference type="PANTHER" id="PTHR31080">
    <property type="entry name" value="PECTINESTERASE INHIBITOR-LIKE"/>
    <property type="match status" value="1"/>
</dbReference>
<evidence type="ECO:0000313" key="11">
    <source>
        <dbReference type="Proteomes" id="UP000326939"/>
    </source>
</evidence>
<evidence type="ECO:0000256" key="4">
    <source>
        <dbReference type="ARBA" id="ARBA00022729"/>
    </source>
</evidence>
<comment type="subcellular location">
    <subcellularLocation>
        <location evidence="1">Secreted</location>
        <location evidence="1">Extracellular space</location>
        <location evidence="1">Apoplast</location>
    </subcellularLocation>
</comment>
<feature type="domain" description="Pectinesterase inhibitor" evidence="9">
    <location>
        <begin position="187"/>
        <end position="343"/>
    </location>
</feature>
<keyword evidence="5" id="KW-1015">Disulfide bond</keyword>
<dbReference type="Proteomes" id="UP000326939">
    <property type="component" value="Chromosome 15"/>
</dbReference>
<dbReference type="PANTHER" id="PTHR31080:SF15">
    <property type="entry name" value="INVERTASE"/>
    <property type="match status" value="1"/>
</dbReference>
<keyword evidence="2" id="KW-0052">Apoplast</keyword>
<evidence type="ECO:0000259" key="9">
    <source>
        <dbReference type="SMART" id="SM00856"/>
    </source>
</evidence>
<sequence length="349" mass="38270">MKWCRTGGCVLCSVARGVTMLKKLECVVLFLYAFVENRHSLGFIVGCGKPFPPVFISQCVGYYCKCPHSTIKPVVCGAVSQAGNGYFNAQVKASGTWFSSCLLLRLVYTLGLVTSFMGLISCQFLATWDLLTPVDSKLRLKDRERSMEVKIIPSSSSFNVLALLLTFLLGISNVLADAPAAKISSKNYTNYLQKACHSTTYPQLCLESLSSYTSTFETDYLKLCSTALTVTLKAASNTSSLVKALSKQRGLSKTEAGIIKDCIEETGDSIDELKRSLDAFGSLKGSDIQFQISNIQTWISAAITDENTCTQGFDDRKISDEVMRKIRMKIVNVARLTSNALALINKLSY</sequence>
<dbReference type="GO" id="GO:0004857">
    <property type="term" value="F:enzyme inhibitor activity"/>
    <property type="evidence" value="ECO:0007669"/>
    <property type="project" value="InterPro"/>
</dbReference>
<comment type="similarity">
    <text evidence="6">Belongs to the PMEI family.</text>
</comment>
<evidence type="ECO:0000256" key="8">
    <source>
        <dbReference type="SAM" id="SignalP"/>
    </source>
</evidence>
<dbReference type="Pfam" id="PF04043">
    <property type="entry name" value="PMEI"/>
    <property type="match status" value="1"/>
</dbReference>
<dbReference type="Gene3D" id="1.20.140.40">
    <property type="entry name" value="Invertase/pectin methylesterase inhibitor family protein"/>
    <property type="match status" value="1"/>
</dbReference>
<keyword evidence="7" id="KW-0812">Transmembrane</keyword>
<protein>
    <recommendedName>
        <fullName evidence="9">Pectinesterase inhibitor domain-containing protein</fullName>
    </recommendedName>
</protein>
<name>A0A5N5K1I6_9ROSI</name>
<gene>
    <name evidence="10" type="ORF">DKX38_023107</name>
</gene>
<evidence type="ECO:0000256" key="7">
    <source>
        <dbReference type="SAM" id="Phobius"/>
    </source>
</evidence>
<evidence type="ECO:0000256" key="3">
    <source>
        <dbReference type="ARBA" id="ARBA00022525"/>
    </source>
</evidence>
<feature type="signal peptide" evidence="8">
    <location>
        <begin position="1"/>
        <end position="20"/>
    </location>
</feature>
<dbReference type="AlphaFoldDB" id="A0A5N5K1I6"/>
<reference evidence="11" key="1">
    <citation type="journal article" date="2019" name="Gigascience">
        <title>De novo genome assembly of the endangered Acer yangbiense, a plant species with extremely small populations endemic to Yunnan Province, China.</title>
        <authorList>
            <person name="Yang J."/>
            <person name="Wariss H.M."/>
            <person name="Tao L."/>
            <person name="Zhang R."/>
            <person name="Yun Q."/>
            <person name="Hollingsworth P."/>
            <person name="Dao Z."/>
            <person name="Luo G."/>
            <person name="Guo H."/>
            <person name="Ma Y."/>
            <person name="Sun W."/>
        </authorList>
    </citation>
    <scope>NUCLEOTIDE SEQUENCE [LARGE SCALE GENOMIC DNA]</scope>
    <source>
        <strain evidence="11">cv. br00</strain>
    </source>
</reference>
<evidence type="ECO:0000256" key="2">
    <source>
        <dbReference type="ARBA" id="ARBA00022523"/>
    </source>
</evidence>
<keyword evidence="11" id="KW-1185">Reference proteome</keyword>
<dbReference type="NCBIfam" id="TIGR01614">
    <property type="entry name" value="PME_inhib"/>
    <property type="match status" value="1"/>
</dbReference>
<keyword evidence="7" id="KW-0472">Membrane</keyword>
<dbReference type="FunFam" id="1.20.140.40:FF:000006">
    <property type="entry name" value="Pectinesterase inhibitor 3"/>
    <property type="match status" value="1"/>
</dbReference>
<proteinExistence type="inferred from homology"/>
<evidence type="ECO:0000256" key="1">
    <source>
        <dbReference type="ARBA" id="ARBA00004271"/>
    </source>
</evidence>
<feature type="transmembrane region" description="Helical" evidence="7">
    <location>
        <begin position="106"/>
        <end position="131"/>
    </location>
</feature>
<dbReference type="CDD" id="cd15798">
    <property type="entry name" value="PMEI-like_3"/>
    <property type="match status" value="1"/>
</dbReference>
<comment type="caution">
    <text evidence="10">The sequence shown here is derived from an EMBL/GenBank/DDBJ whole genome shotgun (WGS) entry which is preliminary data.</text>
</comment>
<keyword evidence="7" id="KW-1133">Transmembrane helix</keyword>
<evidence type="ECO:0000256" key="6">
    <source>
        <dbReference type="ARBA" id="ARBA00038471"/>
    </source>
</evidence>
<dbReference type="InterPro" id="IPR051955">
    <property type="entry name" value="PME_Inhibitor"/>
</dbReference>
<evidence type="ECO:0000256" key="5">
    <source>
        <dbReference type="ARBA" id="ARBA00023157"/>
    </source>
</evidence>
<feature type="transmembrane region" description="Helical" evidence="7">
    <location>
        <begin position="151"/>
        <end position="176"/>
    </location>
</feature>
<dbReference type="GO" id="GO:0048046">
    <property type="term" value="C:apoplast"/>
    <property type="evidence" value="ECO:0007669"/>
    <property type="project" value="UniProtKB-SubCell"/>
</dbReference>
<feature type="chain" id="PRO_5024300791" description="Pectinesterase inhibitor domain-containing protein" evidence="8">
    <location>
        <begin position="21"/>
        <end position="349"/>
    </location>
</feature>
<dbReference type="SUPFAM" id="SSF101148">
    <property type="entry name" value="Plant invertase/pectin methylesterase inhibitor"/>
    <property type="match status" value="1"/>
</dbReference>
<dbReference type="EMBL" id="VDCV01000015">
    <property type="protein sequence ID" value="KAB5525358.1"/>
    <property type="molecule type" value="Genomic_DNA"/>
</dbReference>
<dbReference type="SMART" id="SM00856">
    <property type="entry name" value="PMEI"/>
    <property type="match status" value="1"/>
</dbReference>